<feature type="region of interest" description="Disordered" evidence="1">
    <location>
        <begin position="23"/>
        <end position="63"/>
    </location>
</feature>
<dbReference type="RefSeq" id="WP_284284988.1">
    <property type="nucleotide sequence ID" value="NZ_BSUJ01000001.1"/>
</dbReference>
<feature type="compositionally biased region" description="Basic and acidic residues" evidence="1">
    <location>
        <begin position="32"/>
        <end position="43"/>
    </location>
</feature>
<gene>
    <name evidence="2" type="ORF">GCM10025862_38050</name>
</gene>
<comment type="caution">
    <text evidence="2">The sequence shown here is derived from an EMBL/GenBank/DDBJ whole genome shotgun (WGS) entry which is preliminary data.</text>
</comment>
<proteinExistence type="predicted"/>
<dbReference type="Pfam" id="PF14013">
    <property type="entry name" value="MT0933_antitox"/>
    <property type="match status" value="1"/>
</dbReference>
<dbReference type="InterPro" id="IPR028037">
    <property type="entry name" value="Antitoxin_Rv0909/MT0933"/>
</dbReference>
<evidence type="ECO:0000313" key="2">
    <source>
        <dbReference type="EMBL" id="GMA21784.1"/>
    </source>
</evidence>
<reference evidence="3" key="1">
    <citation type="journal article" date="2019" name="Int. J. Syst. Evol. Microbiol.">
        <title>The Global Catalogue of Microorganisms (GCM) 10K type strain sequencing project: providing services to taxonomists for standard genome sequencing and annotation.</title>
        <authorList>
            <consortium name="The Broad Institute Genomics Platform"/>
            <consortium name="The Broad Institute Genome Sequencing Center for Infectious Disease"/>
            <person name="Wu L."/>
            <person name="Ma J."/>
        </authorList>
    </citation>
    <scope>NUCLEOTIDE SEQUENCE [LARGE SCALE GENOMIC DNA]</scope>
    <source>
        <strain evidence="3">NBRC 105830</strain>
    </source>
</reference>
<accession>A0ABQ6HW72</accession>
<name>A0ABQ6HW72_9MICO</name>
<organism evidence="2 3">
    <name type="scientific">Arsenicicoccus piscis</name>
    <dbReference type="NCBI Taxonomy" id="673954"/>
    <lineage>
        <taxon>Bacteria</taxon>
        <taxon>Bacillati</taxon>
        <taxon>Actinomycetota</taxon>
        <taxon>Actinomycetes</taxon>
        <taxon>Micrococcales</taxon>
        <taxon>Intrasporangiaceae</taxon>
        <taxon>Arsenicicoccus</taxon>
    </lineage>
</organism>
<protein>
    <recommendedName>
        <fullName evidence="4">Antitoxin</fullName>
    </recommendedName>
</protein>
<feature type="compositionally biased region" description="Basic and acidic residues" evidence="1">
    <location>
        <begin position="82"/>
        <end position="91"/>
    </location>
</feature>
<sequence length="132" mass="14130">MSFTDKLKQKAQELDLQTKAEQLSKAATEAAHQAKEKAGDLAHSKRHQISSAIDKAGEAVDKKTDGKYADKVAKAKAQANKGVDKLAEQRAPHQPGETLRPADPGVVDADPIVDHNAGLNTGRHHPQTPSDL</sequence>
<dbReference type="Proteomes" id="UP001157109">
    <property type="component" value="Unassembled WGS sequence"/>
</dbReference>
<evidence type="ECO:0000256" key="1">
    <source>
        <dbReference type="SAM" id="MobiDB-lite"/>
    </source>
</evidence>
<feature type="region of interest" description="Disordered" evidence="1">
    <location>
        <begin position="78"/>
        <end position="132"/>
    </location>
</feature>
<evidence type="ECO:0000313" key="3">
    <source>
        <dbReference type="Proteomes" id="UP001157109"/>
    </source>
</evidence>
<keyword evidence="3" id="KW-1185">Reference proteome</keyword>
<evidence type="ECO:0008006" key="4">
    <source>
        <dbReference type="Google" id="ProtNLM"/>
    </source>
</evidence>
<dbReference type="EMBL" id="BSUJ01000001">
    <property type="protein sequence ID" value="GMA21784.1"/>
    <property type="molecule type" value="Genomic_DNA"/>
</dbReference>